<evidence type="ECO:0000313" key="6">
    <source>
        <dbReference type="Proteomes" id="UP000460298"/>
    </source>
</evidence>
<dbReference type="PANTHER" id="PTHR43792:SF8">
    <property type="entry name" value="[RIBOSOMAL PROTEIN US5]-ALANINE N-ACETYLTRANSFERASE"/>
    <property type="match status" value="1"/>
</dbReference>
<evidence type="ECO:0000256" key="1">
    <source>
        <dbReference type="ARBA" id="ARBA00022679"/>
    </source>
</evidence>
<dbReference type="EMBL" id="WBUI01000001">
    <property type="protein sequence ID" value="KAB2935328.1"/>
    <property type="molecule type" value="Genomic_DNA"/>
</dbReference>
<dbReference type="Proteomes" id="UP000460298">
    <property type="component" value="Unassembled WGS sequence"/>
</dbReference>
<reference evidence="5 6" key="1">
    <citation type="submission" date="2019-10" db="EMBL/GenBank/DDBJ databases">
        <title>Extracellular Electron Transfer in a Candidatus Methanoperedens spp. Enrichment Culture.</title>
        <authorList>
            <person name="Berger S."/>
            <person name="Rangel Shaw D."/>
            <person name="Berben T."/>
            <person name="In 'T Zandt M."/>
            <person name="Frank J."/>
            <person name="Reimann J."/>
            <person name="Jetten M.S.M."/>
            <person name="Welte C.U."/>
        </authorList>
    </citation>
    <scope>NUCLEOTIDE SEQUENCE [LARGE SCALE GENOMIC DNA]</scope>
    <source>
        <strain evidence="5">SB12</strain>
    </source>
</reference>
<gene>
    <name evidence="5" type="ORF">F9K24_00960</name>
</gene>
<dbReference type="AlphaFoldDB" id="A0A833LYX5"/>
<dbReference type="InterPro" id="IPR051531">
    <property type="entry name" value="N-acetyltransferase"/>
</dbReference>
<dbReference type="Gene3D" id="3.40.630.30">
    <property type="match status" value="1"/>
</dbReference>
<dbReference type="PANTHER" id="PTHR43792">
    <property type="entry name" value="GNAT FAMILY, PUTATIVE (AFU_ORTHOLOGUE AFUA_3G00765)-RELATED-RELATED"/>
    <property type="match status" value="1"/>
</dbReference>
<organism evidence="5 6">
    <name type="scientific">Leptonema illini</name>
    <dbReference type="NCBI Taxonomy" id="183"/>
    <lineage>
        <taxon>Bacteria</taxon>
        <taxon>Pseudomonadati</taxon>
        <taxon>Spirochaetota</taxon>
        <taxon>Spirochaetia</taxon>
        <taxon>Leptospirales</taxon>
        <taxon>Leptospiraceae</taxon>
        <taxon>Leptonema</taxon>
    </lineage>
</organism>
<evidence type="ECO:0000259" key="4">
    <source>
        <dbReference type="PROSITE" id="PS51186"/>
    </source>
</evidence>
<protein>
    <submittedName>
        <fullName evidence="5">GNAT family N-acetyltransferase</fullName>
    </submittedName>
</protein>
<accession>A0A833LYX5</accession>
<name>A0A833LYX5_9LEPT</name>
<evidence type="ECO:0000256" key="3">
    <source>
        <dbReference type="ARBA" id="ARBA00038502"/>
    </source>
</evidence>
<evidence type="ECO:0000313" key="5">
    <source>
        <dbReference type="EMBL" id="KAB2935328.1"/>
    </source>
</evidence>
<feature type="domain" description="N-acetyltransferase" evidence="4">
    <location>
        <begin position="13"/>
        <end position="182"/>
    </location>
</feature>
<keyword evidence="2" id="KW-0012">Acyltransferase</keyword>
<dbReference type="InterPro" id="IPR000182">
    <property type="entry name" value="GNAT_dom"/>
</dbReference>
<dbReference type="Pfam" id="PF13302">
    <property type="entry name" value="Acetyltransf_3"/>
    <property type="match status" value="1"/>
</dbReference>
<proteinExistence type="inferred from homology"/>
<dbReference type="GO" id="GO:0016747">
    <property type="term" value="F:acyltransferase activity, transferring groups other than amino-acyl groups"/>
    <property type="evidence" value="ECO:0007669"/>
    <property type="project" value="InterPro"/>
</dbReference>
<dbReference type="InterPro" id="IPR016181">
    <property type="entry name" value="Acyl_CoA_acyltransferase"/>
</dbReference>
<sequence length="210" mass="24378">MKYPAYRIETERLVLRCYHPEDAPLLKEAIDKSLDHLRPWMPWSLNEPTVIEEKIELLRGFRANFDLSKDFFYGVFDKEEKLLIGSTGLHTRIGKCVYEIGYWIAKDFIGNGYATEVSSALVKAGFEVEGIDRIEIHVNPANTASIKVPKKLGFTLETIRKRTDVTFENEFRDSMVWILYRSEYERMRSSIPIRMYDAVGKEIADVPDIC</sequence>
<evidence type="ECO:0000256" key="2">
    <source>
        <dbReference type="ARBA" id="ARBA00023315"/>
    </source>
</evidence>
<comment type="similarity">
    <text evidence="3">Belongs to the acetyltransferase family. RimJ subfamily.</text>
</comment>
<dbReference type="PROSITE" id="PS51186">
    <property type="entry name" value="GNAT"/>
    <property type="match status" value="1"/>
</dbReference>
<keyword evidence="1 5" id="KW-0808">Transferase</keyword>
<comment type="caution">
    <text evidence="5">The sequence shown here is derived from an EMBL/GenBank/DDBJ whole genome shotgun (WGS) entry which is preliminary data.</text>
</comment>
<dbReference type="SUPFAM" id="SSF55729">
    <property type="entry name" value="Acyl-CoA N-acyltransferases (Nat)"/>
    <property type="match status" value="1"/>
</dbReference>